<dbReference type="OrthoDB" id="9985473at2"/>
<sequence>MRAVNLSRAGARLRVALATACLGAAAWGLYVFTVYHDTVYWNLGGNSHAYSYVHPAIYGLTFLAAVRGMSVGLRSWRSPGTASGGVTNVGLAVLLALSLWACAATLLSRAYAV</sequence>
<name>A0A7Y9ZD87_9MICO</name>
<proteinExistence type="predicted"/>
<keyword evidence="1" id="KW-0812">Transmembrane</keyword>
<keyword evidence="1" id="KW-0472">Membrane</keyword>
<dbReference type="RefSeq" id="WP_152649528.1">
    <property type="nucleotide sequence ID" value="NZ_BBRC01000005.1"/>
</dbReference>
<evidence type="ECO:0000313" key="3">
    <source>
        <dbReference type="Proteomes" id="UP000547973"/>
    </source>
</evidence>
<feature type="transmembrane region" description="Helical" evidence="1">
    <location>
        <begin position="85"/>
        <end position="107"/>
    </location>
</feature>
<keyword evidence="3" id="KW-1185">Reference proteome</keyword>
<evidence type="ECO:0000256" key="1">
    <source>
        <dbReference type="SAM" id="Phobius"/>
    </source>
</evidence>
<feature type="transmembrane region" description="Helical" evidence="1">
    <location>
        <begin position="12"/>
        <end position="32"/>
    </location>
</feature>
<keyword evidence="1" id="KW-1133">Transmembrane helix</keyword>
<evidence type="ECO:0000313" key="2">
    <source>
        <dbReference type="EMBL" id="NYI41216.1"/>
    </source>
</evidence>
<organism evidence="2 3">
    <name type="scientific">Demequina lutea</name>
    <dbReference type="NCBI Taxonomy" id="431489"/>
    <lineage>
        <taxon>Bacteria</taxon>
        <taxon>Bacillati</taxon>
        <taxon>Actinomycetota</taxon>
        <taxon>Actinomycetes</taxon>
        <taxon>Micrococcales</taxon>
        <taxon>Demequinaceae</taxon>
        <taxon>Demequina</taxon>
    </lineage>
</organism>
<comment type="caution">
    <text evidence="2">The sequence shown here is derived from an EMBL/GenBank/DDBJ whole genome shotgun (WGS) entry which is preliminary data.</text>
</comment>
<dbReference type="Proteomes" id="UP000547973">
    <property type="component" value="Unassembled WGS sequence"/>
</dbReference>
<protein>
    <submittedName>
        <fullName evidence="2">Uncharacterized protein</fullName>
    </submittedName>
</protein>
<reference evidence="2 3" key="1">
    <citation type="submission" date="2020-07" db="EMBL/GenBank/DDBJ databases">
        <title>Sequencing the genomes of 1000 actinobacteria strains.</title>
        <authorList>
            <person name="Klenk H.-P."/>
        </authorList>
    </citation>
    <scope>NUCLEOTIDE SEQUENCE [LARGE SCALE GENOMIC DNA]</scope>
    <source>
        <strain evidence="2 3">DSM 19970</strain>
    </source>
</reference>
<gene>
    <name evidence="2" type="ORF">BKA03_001335</name>
</gene>
<accession>A0A7Y9ZD87</accession>
<dbReference type="AlphaFoldDB" id="A0A7Y9ZD87"/>
<dbReference type="EMBL" id="JACBZO010000001">
    <property type="protein sequence ID" value="NYI41216.1"/>
    <property type="molecule type" value="Genomic_DNA"/>
</dbReference>
<feature type="transmembrane region" description="Helical" evidence="1">
    <location>
        <begin position="52"/>
        <end position="73"/>
    </location>
</feature>